<feature type="domain" description="Bulb-type lectin" evidence="4">
    <location>
        <begin position="36"/>
        <end position="136"/>
    </location>
</feature>
<name>A0A3N7HDK4_POPTR</name>
<dbReference type="PANTHER" id="PTHR32444">
    <property type="entry name" value="BULB-TYPE LECTIN DOMAIN-CONTAINING PROTEIN"/>
    <property type="match status" value="1"/>
</dbReference>
<dbReference type="SMR" id="A0A3N7HDK4"/>
<keyword evidence="3" id="KW-0325">Glycoprotein</keyword>
<evidence type="ECO:0000313" key="6">
    <source>
        <dbReference type="Proteomes" id="UP000006729"/>
    </source>
</evidence>
<keyword evidence="6" id="KW-1185">Reference proteome</keyword>
<evidence type="ECO:0000256" key="1">
    <source>
        <dbReference type="ARBA" id="ARBA00022729"/>
    </source>
</evidence>
<dbReference type="Gramene" id="Potri.011G038901.1.v4.1">
    <property type="protein sequence ID" value="Potri.011G038901.1.v4.1"/>
    <property type="gene ID" value="Potri.011G038901.v4.1"/>
</dbReference>
<dbReference type="PROSITE" id="PS50927">
    <property type="entry name" value="BULB_LECTIN"/>
    <property type="match status" value="1"/>
</dbReference>
<keyword evidence="1" id="KW-0732">Signal</keyword>
<dbReference type="OMA" id="SYSHAIC"/>
<dbReference type="InterPro" id="IPR001480">
    <property type="entry name" value="Bulb-type_lectin_dom"/>
</dbReference>
<accession>A0A3N7HDK4</accession>
<reference evidence="5 6" key="1">
    <citation type="journal article" date="2006" name="Science">
        <title>The genome of black cottonwood, Populus trichocarpa (Torr. &amp; Gray).</title>
        <authorList>
            <person name="Tuskan G.A."/>
            <person name="Difazio S."/>
            <person name="Jansson S."/>
            <person name="Bohlmann J."/>
            <person name="Grigoriev I."/>
            <person name="Hellsten U."/>
            <person name="Putnam N."/>
            <person name="Ralph S."/>
            <person name="Rombauts S."/>
            <person name="Salamov A."/>
            <person name="Schein J."/>
            <person name="Sterck L."/>
            <person name="Aerts A."/>
            <person name="Bhalerao R.R."/>
            <person name="Bhalerao R.P."/>
            <person name="Blaudez D."/>
            <person name="Boerjan W."/>
            <person name="Brun A."/>
            <person name="Brunner A."/>
            <person name="Busov V."/>
            <person name="Campbell M."/>
            <person name="Carlson J."/>
            <person name="Chalot M."/>
            <person name="Chapman J."/>
            <person name="Chen G.L."/>
            <person name="Cooper D."/>
            <person name="Coutinho P.M."/>
            <person name="Couturier J."/>
            <person name="Covert S."/>
            <person name="Cronk Q."/>
            <person name="Cunningham R."/>
            <person name="Davis J."/>
            <person name="Degroeve S."/>
            <person name="Dejardin A."/>
            <person name="Depamphilis C."/>
            <person name="Detter J."/>
            <person name="Dirks B."/>
            <person name="Dubchak I."/>
            <person name="Duplessis S."/>
            <person name="Ehlting J."/>
            <person name="Ellis B."/>
            <person name="Gendler K."/>
            <person name="Goodstein D."/>
            <person name="Gribskov M."/>
            <person name="Grimwood J."/>
            <person name="Groover A."/>
            <person name="Gunter L."/>
            <person name="Hamberger B."/>
            <person name="Heinze B."/>
            <person name="Helariutta Y."/>
            <person name="Henrissat B."/>
            <person name="Holligan D."/>
            <person name="Holt R."/>
            <person name="Huang W."/>
            <person name="Islam-Faridi N."/>
            <person name="Jones S."/>
            <person name="Jones-Rhoades M."/>
            <person name="Jorgensen R."/>
            <person name="Joshi C."/>
            <person name="Kangasjarvi J."/>
            <person name="Karlsson J."/>
            <person name="Kelleher C."/>
            <person name="Kirkpatrick R."/>
            <person name="Kirst M."/>
            <person name="Kohler A."/>
            <person name="Kalluri U."/>
            <person name="Larimer F."/>
            <person name="Leebens-Mack J."/>
            <person name="Leple J.C."/>
            <person name="Locascio P."/>
            <person name="Lou Y."/>
            <person name="Lucas S."/>
            <person name="Martin F."/>
            <person name="Montanini B."/>
            <person name="Napoli C."/>
            <person name="Nelson D.R."/>
            <person name="Nelson C."/>
            <person name="Nieminen K."/>
            <person name="Nilsson O."/>
            <person name="Pereda V."/>
            <person name="Peter G."/>
            <person name="Philippe R."/>
            <person name="Pilate G."/>
            <person name="Poliakov A."/>
            <person name="Razumovskaya J."/>
            <person name="Richardson P."/>
            <person name="Rinaldi C."/>
            <person name="Ritland K."/>
            <person name="Rouze P."/>
            <person name="Ryaboy D."/>
            <person name="Schmutz J."/>
            <person name="Schrader J."/>
            <person name="Segerman B."/>
            <person name="Shin H."/>
            <person name="Siddiqui A."/>
            <person name="Sterky F."/>
            <person name="Terry A."/>
            <person name="Tsai C.J."/>
            <person name="Uberbacher E."/>
            <person name="Unneberg P."/>
            <person name="Vahala J."/>
            <person name="Wall K."/>
            <person name="Wessler S."/>
            <person name="Yang G."/>
            <person name="Yin T."/>
            <person name="Douglas C."/>
            <person name="Marra M."/>
            <person name="Sandberg G."/>
            <person name="Van de Peer Y."/>
            <person name="Rokhsar D."/>
        </authorList>
    </citation>
    <scope>NUCLEOTIDE SEQUENCE [LARGE SCALE GENOMIC DNA]</scope>
    <source>
        <strain evidence="6">cv. Nisqually</strain>
    </source>
</reference>
<keyword evidence="2" id="KW-1015">Disulfide bond</keyword>
<dbReference type="STRING" id="3694.A0A3N7HDK4"/>
<dbReference type="SMART" id="SM00108">
    <property type="entry name" value="B_lectin"/>
    <property type="match status" value="1"/>
</dbReference>
<evidence type="ECO:0000256" key="3">
    <source>
        <dbReference type="ARBA" id="ARBA00023180"/>
    </source>
</evidence>
<protein>
    <recommendedName>
        <fullName evidence="4">Bulb-type lectin domain-containing protein</fullName>
    </recommendedName>
</protein>
<dbReference type="InterPro" id="IPR036426">
    <property type="entry name" value="Bulb-type_lectin_dom_sf"/>
</dbReference>
<gene>
    <name evidence="5" type="ORF">POPTR_011G038901</name>
</gene>
<dbReference type="KEGG" id="pop:18102965"/>
<dbReference type="EMBL" id="CM009300">
    <property type="protein sequence ID" value="RQO97454.1"/>
    <property type="molecule type" value="Genomic_DNA"/>
</dbReference>
<dbReference type="OrthoDB" id="1922443at2759"/>
<dbReference type="Gene3D" id="2.90.10.10">
    <property type="entry name" value="Bulb-type lectin domain"/>
    <property type="match status" value="1"/>
</dbReference>
<dbReference type="AlphaFoldDB" id="A0A3N7HDK4"/>
<dbReference type="SUPFAM" id="SSF51110">
    <property type="entry name" value="alpha-D-mannose-specific plant lectins"/>
    <property type="match status" value="1"/>
</dbReference>
<dbReference type="PANTHER" id="PTHR32444:SF198">
    <property type="entry name" value="BULB-TYPE LECTIN DOMAIN-CONTAINING PROTEIN"/>
    <property type="match status" value="1"/>
</dbReference>
<dbReference type="InParanoid" id="A0A3N7HDK4"/>
<dbReference type="Proteomes" id="UP000006729">
    <property type="component" value="Chromosome 11"/>
</dbReference>
<evidence type="ECO:0000313" key="5">
    <source>
        <dbReference type="EMBL" id="RQO97454.1"/>
    </source>
</evidence>
<sequence length="136" mass="15131">MLLSSHNRILGITTLIFVNKRRSYSHAICNGYDAATDTITSSQPIKDPETVSAGNIFEMGFFSPVNLTNRYVGIWYNNVSATKPEWVPNGNNPIADSSGAVTISEDGNLVVLKGHIKRFFGHQMFQIESETPLHRF</sequence>
<evidence type="ECO:0000256" key="2">
    <source>
        <dbReference type="ARBA" id="ARBA00023157"/>
    </source>
</evidence>
<organism evidence="5 6">
    <name type="scientific">Populus trichocarpa</name>
    <name type="common">Western balsam poplar</name>
    <name type="synonym">Populus balsamifera subsp. trichocarpa</name>
    <dbReference type="NCBI Taxonomy" id="3694"/>
    <lineage>
        <taxon>Eukaryota</taxon>
        <taxon>Viridiplantae</taxon>
        <taxon>Streptophyta</taxon>
        <taxon>Embryophyta</taxon>
        <taxon>Tracheophyta</taxon>
        <taxon>Spermatophyta</taxon>
        <taxon>Magnoliopsida</taxon>
        <taxon>eudicotyledons</taxon>
        <taxon>Gunneridae</taxon>
        <taxon>Pentapetalae</taxon>
        <taxon>rosids</taxon>
        <taxon>fabids</taxon>
        <taxon>Malpighiales</taxon>
        <taxon>Salicaceae</taxon>
        <taxon>Saliceae</taxon>
        <taxon>Populus</taxon>
    </lineage>
</organism>
<proteinExistence type="predicted"/>
<evidence type="ECO:0000259" key="4">
    <source>
        <dbReference type="PROSITE" id="PS50927"/>
    </source>
</evidence>